<protein>
    <recommendedName>
        <fullName evidence="11">GATA-type domain-containing protein</fullName>
    </recommendedName>
</protein>
<gene>
    <name evidence="12" type="ORF">DPMN_183103</name>
</gene>
<sequence length="844" mass="92278">MSDTAVVSSDNIPYNLSASAKSELQYKIKQHFRDDGSSPLNRTASTHAQRITSSPARASPRPHSYSPRNRFQNATDSSDLSRSPPGNQTPGYDPGTSDEYSQQTAYANDGTEMTYSREENRAASQDEADIPTSEHDMTNSSNMSEGNMAAMALAHEENRSSRMREMDEEGALNLQQQTMTKSADDNNEVINYSTEGSVYTQLGGPHDGSQHLITIEPCYQHGGVIDTATREANHSVLTAALRSGYTVQNMTHLHQSNQVTAIPGFDSAGHLLPQADVEAFFSDMERPMATSVSLAGMYSTGNGGQFTTLTNPPGLTLTSHSYQVTTEGGRLITLQPPSYTETNGNYGLTQLYSSRQGTSYLGSDGNSNPSPSPQNNAAWGLVPETLYARTNAGQTIAAHDQKYAYSESGSASPSEHAIQDGQYSHSSGMVSNSYSGYLSQDLNAGWYQNVASPYSDVRPSDEDYYAEGRECVNCGAVSTPMWRRDGTGHYLCNACGLHHKMNGHRFQGKTSPTAGDDPPEEKSRKYEQKYDKTSNKTRMGLQCANCNTTTTTLWRRNGEGEPVCNACGLYFKLHQVNRPMSMKKDGIQTRKRKPRSSNGKKSSSKEPSAHASHSHHVTTPSLNSSHSPSGLLDLSQRNDSPISTSMAQDMKPQVSYNNIYQNHGSAVLAALNNQQPPPLLPVGALVSQLNAPVNNNNNNSYRSTNQDILYAKTLSSAMDRDHQNTISKNNPNLASLMNFKFDPKSMSLPVKTEPMQSLDSDPANYTVLRMDAMSYRYDPSMAFKQEPLDQSPLMKSSHDIFEPMAPKAVPVVEVDHLEMRQHSPGPEPDSEMTPLKPAAAISQS</sequence>
<keyword evidence="7" id="KW-0804">Transcription</keyword>
<organism evidence="12 13">
    <name type="scientific">Dreissena polymorpha</name>
    <name type="common">Zebra mussel</name>
    <name type="synonym">Mytilus polymorpha</name>
    <dbReference type="NCBI Taxonomy" id="45954"/>
    <lineage>
        <taxon>Eukaryota</taxon>
        <taxon>Metazoa</taxon>
        <taxon>Spiralia</taxon>
        <taxon>Lophotrochozoa</taxon>
        <taxon>Mollusca</taxon>
        <taxon>Bivalvia</taxon>
        <taxon>Autobranchia</taxon>
        <taxon>Heteroconchia</taxon>
        <taxon>Euheterodonta</taxon>
        <taxon>Imparidentia</taxon>
        <taxon>Neoheterodontei</taxon>
        <taxon>Myida</taxon>
        <taxon>Dreissenoidea</taxon>
        <taxon>Dreissenidae</taxon>
        <taxon>Dreissena</taxon>
    </lineage>
</organism>
<feature type="region of interest" description="Disordered" evidence="10">
    <location>
        <begin position="32"/>
        <end position="143"/>
    </location>
</feature>
<evidence type="ECO:0000313" key="13">
    <source>
        <dbReference type="Proteomes" id="UP000828390"/>
    </source>
</evidence>
<dbReference type="PROSITE" id="PS00344">
    <property type="entry name" value="GATA_ZN_FINGER_1"/>
    <property type="match status" value="2"/>
</dbReference>
<dbReference type="GO" id="GO:0008270">
    <property type="term" value="F:zinc ion binding"/>
    <property type="evidence" value="ECO:0007669"/>
    <property type="project" value="UniProtKB-KW"/>
</dbReference>
<evidence type="ECO:0000256" key="1">
    <source>
        <dbReference type="ARBA" id="ARBA00004123"/>
    </source>
</evidence>
<feature type="region of interest" description="Disordered" evidence="10">
    <location>
        <begin position="818"/>
        <end position="844"/>
    </location>
</feature>
<dbReference type="AlphaFoldDB" id="A0A9D4DGL5"/>
<feature type="compositionally biased region" description="Polar residues" evidence="10">
    <location>
        <begin position="635"/>
        <end position="645"/>
    </location>
</feature>
<feature type="compositionally biased region" description="Polar residues" evidence="10">
    <location>
        <begin position="69"/>
        <end position="90"/>
    </location>
</feature>
<evidence type="ECO:0000256" key="9">
    <source>
        <dbReference type="PROSITE-ProRule" id="PRU00094"/>
    </source>
</evidence>
<keyword evidence="4" id="KW-0862">Zinc</keyword>
<keyword evidence="5" id="KW-0805">Transcription regulation</keyword>
<keyword evidence="13" id="KW-1185">Reference proteome</keyword>
<dbReference type="PRINTS" id="PR00619">
    <property type="entry name" value="GATAZNFINGER"/>
</dbReference>
<feature type="compositionally biased region" description="Polar residues" evidence="10">
    <location>
        <begin position="38"/>
        <end position="52"/>
    </location>
</feature>
<keyword evidence="2" id="KW-0479">Metal-binding</keyword>
<dbReference type="PANTHER" id="PTHR10071:SF281">
    <property type="entry name" value="BOX A-BINDING FACTOR-RELATED"/>
    <property type="match status" value="1"/>
</dbReference>
<dbReference type="InterPro" id="IPR000679">
    <property type="entry name" value="Znf_GATA"/>
</dbReference>
<dbReference type="InterPro" id="IPR013088">
    <property type="entry name" value="Znf_NHR/GATA"/>
</dbReference>
<proteinExistence type="predicted"/>
<feature type="region of interest" description="Disordered" evidence="10">
    <location>
        <begin position="357"/>
        <end position="378"/>
    </location>
</feature>
<evidence type="ECO:0000259" key="11">
    <source>
        <dbReference type="PROSITE" id="PS50114"/>
    </source>
</evidence>
<feature type="region of interest" description="Disordered" evidence="10">
    <location>
        <begin position="580"/>
        <end position="645"/>
    </location>
</feature>
<dbReference type="SMART" id="SM00401">
    <property type="entry name" value="ZnF_GATA"/>
    <property type="match status" value="2"/>
</dbReference>
<feature type="compositionally biased region" description="Low complexity" evidence="10">
    <location>
        <begin position="53"/>
        <end position="68"/>
    </location>
</feature>
<dbReference type="GO" id="GO:0000122">
    <property type="term" value="P:negative regulation of transcription by RNA polymerase II"/>
    <property type="evidence" value="ECO:0007669"/>
    <property type="project" value="TreeGrafter"/>
</dbReference>
<dbReference type="GO" id="GO:0005634">
    <property type="term" value="C:nucleus"/>
    <property type="evidence" value="ECO:0007669"/>
    <property type="project" value="UniProtKB-SubCell"/>
</dbReference>
<evidence type="ECO:0000256" key="6">
    <source>
        <dbReference type="ARBA" id="ARBA00023125"/>
    </source>
</evidence>
<evidence type="ECO:0000256" key="4">
    <source>
        <dbReference type="ARBA" id="ARBA00022833"/>
    </source>
</evidence>
<keyword evidence="3 9" id="KW-0863">Zinc-finger</keyword>
<evidence type="ECO:0000256" key="8">
    <source>
        <dbReference type="ARBA" id="ARBA00023242"/>
    </source>
</evidence>
<dbReference type="SUPFAM" id="SSF57716">
    <property type="entry name" value="Glucocorticoid receptor-like (DNA-binding domain)"/>
    <property type="match status" value="2"/>
</dbReference>
<dbReference type="GO" id="GO:0045165">
    <property type="term" value="P:cell fate commitment"/>
    <property type="evidence" value="ECO:0007669"/>
    <property type="project" value="TreeGrafter"/>
</dbReference>
<dbReference type="FunFam" id="3.30.50.10:FF:000032">
    <property type="entry name" value="Transcription factor GATA-3"/>
    <property type="match status" value="1"/>
</dbReference>
<dbReference type="PROSITE" id="PS50114">
    <property type="entry name" value="GATA_ZN_FINGER_2"/>
    <property type="match status" value="2"/>
</dbReference>
<dbReference type="Pfam" id="PF00320">
    <property type="entry name" value="GATA"/>
    <property type="match status" value="2"/>
</dbReference>
<dbReference type="GO" id="GO:0000978">
    <property type="term" value="F:RNA polymerase II cis-regulatory region sequence-specific DNA binding"/>
    <property type="evidence" value="ECO:0007669"/>
    <property type="project" value="TreeGrafter"/>
</dbReference>
<dbReference type="CDD" id="cd00202">
    <property type="entry name" value="ZnF_GATA"/>
    <property type="match status" value="2"/>
</dbReference>
<keyword evidence="8" id="KW-0539">Nucleus</keyword>
<dbReference type="GO" id="GO:0000981">
    <property type="term" value="F:DNA-binding transcription factor activity, RNA polymerase II-specific"/>
    <property type="evidence" value="ECO:0007669"/>
    <property type="project" value="TreeGrafter"/>
</dbReference>
<feature type="compositionally biased region" description="Low complexity" evidence="10">
    <location>
        <begin position="609"/>
        <end position="621"/>
    </location>
</feature>
<evidence type="ECO:0000313" key="12">
    <source>
        <dbReference type="EMBL" id="KAH3748656.1"/>
    </source>
</evidence>
<keyword evidence="6" id="KW-0238">DNA-binding</keyword>
<feature type="region of interest" description="Disordered" evidence="10">
    <location>
        <begin position="506"/>
        <end position="533"/>
    </location>
</feature>
<dbReference type="OrthoDB" id="2162994at2759"/>
<evidence type="ECO:0000256" key="5">
    <source>
        <dbReference type="ARBA" id="ARBA00023015"/>
    </source>
</evidence>
<feature type="compositionally biased region" description="Polar residues" evidence="10">
    <location>
        <begin position="98"/>
        <end position="114"/>
    </location>
</feature>
<accession>A0A9D4DGL5</accession>
<dbReference type="GO" id="GO:0045944">
    <property type="term" value="P:positive regulation of transcription by RNA polymerase II"/>
    <property type="evidence" value="ECO:0007669"/>
    <property type="project" value="TreeGrafter"/>
</dbReference>
<evidence type="ECO:0000256" key="2">
    <source>
        <dbReference type="ARBA" id="ARBA00022723"/>
    </source>
</evidence>
<feature type="compositionally biased region" description="Low complexity" evidence="10">
    <location>
        <begin position="366"/>
        <end position="376"/>
    </location>
</feature>
<dbReference type="PANTHER" id="PTHR10071">
    <property type="entry name" value="TRANSCRIPTION FACTOR GATA FAMILY MEMBER"/>
    <property type="match status" value="1"/>
</dbReference>
<dbReference type="EMBL" id="JAIWYP010000010">
    <property type="protein sequence ID" value="KAH3748656.1"/>
    <property type="molecule type" value="Genomic_DNA"/>
</dbReference>
<comment type="caution">
    <text evidence="12">The sequence shown here is derived from an EMBL/GenBank/DDBJ whole genome shotgun (WGS) entry which is preliminary data.</text>
</comment>
<comment type="subcellular location">
    <subcellularLocation>
        <location evidence="1">Nucleus</location>
    </subcellularLocation>
</comment>
<reference evidence="12" key="1">
    <citation type="journal article" date="2019" name="bioRxiv">
        <title>The Genome of the Zebra Mussel, Dreissena polymorpha: A Resource for Invasive Species Research.</title>
        <authorList>
            <person name="McCartney M.A."/>
            <person name="Auch B."/>
            <person name="Kono T."/>
            <person name="Mallez S."/>
            <person name="Zhang Y."/>
            <person name="Obille A."/>
            <person name="Becker A."/>
            <person name="Abrahante J.E."/>
            <person name="Garbe J."/>
            <person name="Badalamenti J.P."/>
            <person name="Herman A."/>
            <person name="Mangelson H."/>
            <person name="Liachko I."/>
            <person name="Sullivan S."/>
            <person name="Sone E.D."/>
            <person name="Koren S."/>
            <person name="Silverstein K.A.T."/>
            <person name="Beckman K.B."/>
            <person name="Gohl D.M."/>
        </authorList>
    </citation>
    <scope>NUCLEOTIDE SEQUENCE</scope>
    <source>
        <strain evidence="12">Duluth1</strain>
        <tissue evidence="12">Whole animal</tissue>
    </source>
</reference>
<evidence type="ECO:0000256" key="7">
    <source>
        <dbReference type="ARBA" id="ARBA00023163"/>
    </source>
</evidence>
<feature type="compositionally biased region" description="Basic and acidic residues" evidence="10">
    <location>
        <begin position="520"/>
        <end position="533"/>
    </location>
</feature>
<reference evidence="12" key="2">
    <citation type="submission" date="2020-11" db="EMBL/GenBank/DDBJ databases">
        <authorList>
            <person name="McCartney M.A."/>
            <person name="Auch B."/>
            <person name="Kono T."/>
            <person name="Mallez S."/>
            <person name="Becker A."/>
            <person name="Gohl D.M."/>
            <person name="Silverstein K.A.T."/>
            <person name="Koren S."/>
            <person name="Bechman K.B."/>
            <person name="Herman A."/>
            <person name="Abrahante J.E."/>
            <person name="Garbe J."/>
        </authorList>
    </citation>
    <scope>NUCLEOTIDE SEQUENCE</scope>
    <source>
        <strain evidence="12">Duluth1</strain>
        <tissue evidence="12">Whole animal</tissue>
    </source>
</reference>
<evidence type="ECO:0000256" key="10">
    <source>
        <dbReference type="SAM" id="MobiDB-lite"/>
    </source>
</evidence>
<name>A0A9D4DGL5_DREPO</name>
<feature type="domain" description="GATA-type" evidence="11">
    <location>
        <begin position="537"/>
        <end position="590"/>
    </location>
</feature>
<dbReference type="Gene3D" id="3.30.50.10">
    <property type="entry name" value="Erythroid Transcription Factor GATA-1, subunit A"/>
    <property type="match status" value="2"/>
</dbReference>
<feature type="domain" description="GATA-type" evidence="11">
    <location>
        <begin position="465"/>
        <end position="503"/>
    </location>
</feature>
<evidence type="ECO:0000256" key="3">
    <source>
        <dbReference type="ARBA" id="ARBA00022771"/>
    </source>
</evidence>
<dbReference type="Proteomes" id="UP000828390">
    <property type="component" value="Unassembled WGS sequence"/>
</dbReference>
<dbReference type="InterPro" id="IPR039355">
    <property type="entry name" value="Transcription_factor_GATA"/>
</dbReference>